<dbReference type="InterPro" id="IPR001202">
    <property type="entry name" value="WW_dom"/>
</dbReference>
<dbReference type="EMBL" id="CAJNOK010002586">
    <property type="protein sequence ID" value="CAF0866510.1"/>
    <property type="molecule type" value="Genomic_DNA"/>
</dbReference>
<dbReference type="Gene3D" id="3.30.2160.10">
    <property type="entry name" value="Hect, E3 ligase catalytic domain"/>
    <property type="match status" value="1"/>
</dbReference>
<dbReference type="GO" id="GO:0048814">
    <property type="term" value="P:regulation of dendrite morphogenesis"/>
    <property type="evidence" value="ECO:0007669"/>
    <property type="project" value="TreeGrafter"/>
</dbReference>
<feature type="active site" description="Glycyl thioester intermediate" evidence="14">
    <location>
        <position position="652"/>
    </location>
</feature>
<dbReference type="GO" id="GO:0019871">
    <property type="term" value="F:sodium channel inhibitor activity"/>
    <property type="evidence" value="ECO:0007669"/>
    <property type="project" value="TreeGrafter"/>
</dbReference>
<dbReference type="Gene3D" id="3.90.1750.10">
    <property type="entry name" value="Hect, E3 ligase catalytic domains"/>
    <property type="match status" value="1"/>
</dbReference>
<dbReference type="InterPro" id="IPR036020">
    <property type="entry name" value="WW_dom_sf"/>
</dbReference>
<dbReference type="SMART" id="SM00119">
    <property type="entry name" value="HECTc"/>
    <property type="match status" value="1"/>
</dbReference>
<dbReference type="InterPro" id="IPR038330">
    <property type="entry name" value="TspO/MBR-related_sf"/>
</dbReference>
<evidence type="ECO:0000256" key="8">
    <source>
        <dbReference type="ARBA" id="ARBA00022679"/>
    </source>
</evidence>
<evidence type="ECO:0000256" key="13">
    <source>
        <dbReference type="ARBA" id="ARBA00023136"/>
    </source>
</evidence>
<dbReference type="UniPathway" id="UPA00143"/>
<dbReference type="PROSITE" id="PS50020">
    <property type="entry name" value="WW_DOMAIN_2"/>
    <property type="match status" value="3"/>
</dbReference>
<keyword evidence="9 16" id="KW-0812">Transmembrane</keyword>
<dbReference type="CDD" id="cd00078">
    <property type="entry name" value="HECTc"/>
    <property type="match status" value="1"/>
</dbReference>
<dbReference type="CDD" id="cd15904">
    <property type="entry name" value="TSPO_MBR"/>
    <property type="match status" value="1"/>
</dbReference>
<evidence type="ECO:0000256" key="12">
    <source>
        <dbReference type="ARBA" id="ARBA00022989"/>
    </source>
</evidence>
<dbReference type="AlphaFoldDB" id="A0A814M5F5"/>
<feature type="transmembrane region" description="Helical" evidence="16">
    <location>
        <begin position="799"/>
        <end position="819"/>
    </location>
</feature>
<dbReference type="SUPFAM" id="SSF51045">
    <property type="entry name" value="WW domain"/>
    <property type="match status" value="3"/>
</dbReference>
<dbReference type="Proteomes" id="UP000663829">
    <property type="component" value="Unassembled WGS sequence"/>
</dbReference>
<evidence type="ECO:0000313" key="23">
    <source>
        <dbReference type="Proteomes" id="UP000663829"/>
    </source>
</evidence>
<dbReference type="Pfam" id="PF03073">
    <property type="entry name" value="TspO_MBR"/>
    <property type="match status" value="1"/>
</dbReference>
<keyword evidence="7" id="KW-0963">Cytoplasm</keyword>
<dbReference type="SMART" id="SM00456">
    <property type="entry name" value="WW"/>
    <property type="match status" value="3"/>
</dbReference>
<comment type="subcellular location">
    <subcellularLocation>
        <location evidence="3">Cytoplasm</location>
    </subcellularLocation>
    <subcellularLocation>
        <location evidence="2">Membrane</location>
        <topology evidence="2">Multi-pass membrane protein</topology>
    </subcellularLocation>
</comment>
<dbReference type="GO" id="GO:0005737">
    <property type="term" value="C:cytoplasm"/>
    <property type="evidence" value="ECO:0007669"/>
    <property type="project" value="UniProtKB-SubCell"/>
</dbReference>
<dbReference type="Pfam" id="PF00632">
    <property type="entry name" value="HECT"/>
    <property type="match status" value="1"/>
</dbReference>
<dbReference type="Gene3D" id="2.20.70.10">
    <property type="match status" value="2"/>
</dbReference>
<dbReference type="Gene3D" id="3.30.2410.10">
    <property type="entry name" value="Hect, E3 ligase catalytic domain"/>
    <property type="match status" value="1"/>
</dbReference>
<dbReference type="Proteomes" id="UP000681722">
    <property type="component" value="Unassembled WGS sequence"/>
</dbReference>
<dbReference type="GO" id="GO:0016567">
    <property type="term" value="P:protein ubiquitination"/>
    <property type="evidence" value="ECO:0007669"/>
    <property type="project" value="UniProtKB-UniPathway"/>
</dbReference>
<dbReference type="SUPFAM" id="SSF56204">
    <property type="entry name" value="Hect, E3 ligase catalytic domain"/>
    <property type="match status" value="1"/>
</dbReference>
<evidence type="ECO:0000256" key="2">
    <source>
        <dbReference type="ARBA" id="ARBA00004141"/>
    </source>
</evidence>
<evidence type="ECO:0000313" key="21">
    <source>
        <dbReference type="EMBL" id="CAF3651381.1"/>
    </source>
</evidence>
<dbReference type="EMBL" id="CAJNOQ010004763">
    <property type="protein sequence ID" value="CAF1073002.1"/>
    <property type="molecule type" value="Genomic_DNA"/>
</dbReference>
<dbReference type="Proteomes" id="UP000677228">
    <property type="component" value="Unassembled WGS sequence"/>
</dbReference>
<comment type="similarity">
    <text evidence="5">Belongs to the TspO/BZRP family.</text>
</comment>
<dbReference type="FunFam" id="3.30.2160.10:FF:000001">
    <property type="entry name" value="E3 ubiquitin-protein ligase NEDD4-like"/>
    <property type="match status" value="1"/>
</dbReference>
<dbReference type="GO" id="GO:0051049">
    <property type="term" value="P:regulation of transport"/>
    <property type="evidence" value="ECO:0007669"/>
    <property type="project" value="UniProtKB-ARBA"/>
</dbReference>
<dbReference type="InterPro" id="IPR035892">
    <property type="entry name" value="C2_domain_sf"/>
</dbReference>
<evidence type="ECO:0000256" key="9">
    <source>
        <dbReference type="ARBA" id="ARBA00022692"/>
    </source>
</evidence>
<feature type="domain" description="WW" evidence="17">
    <location>
        <begin position="141"/>
        <end position="174"/>
    </location>
</feature>
<evidence type="ECO:0000313" key="19">
    <source>
        <dbReference type="EMBL" id="CAF0866510.1"/>
    </source>
</evidence>
<dbReference type="EC" id="2.3.2.26" evidence="6"/>
<evidence type="ECO:0000256" key="11">
    <source>
        <dbReference type="ARBA" id="ARBA00022786"/>
    </source>
</evidence>
<comment type="catalytic activity">
    <reaction evidence="1">
        <text>S-ubiquitinyl-[E2 ubiquitin-conjugating enzyme]-L-cysteine + [acceptor protein]-L-lysine = [E2 ubiquitin-conjugating enzyme]-L-cysteine + N(6)-ubiquitinyl-[acceptor protein]-L-lysine.</text>
        <dbReference type="EC" id="2.3.2.26"/>
    </reaction>
</comment>
<evidence type="ECO:0000313" key="20">
    <source>
        <dbReference type="EMBL" id="CAF1073002.1"/>
    </source>
</evidence>
<keyword evidence="10" id="KW-0677">Repeat</keyword>
<evidence type="ECO:0000256" key="14">
    <source>
        <dbReference type="PROSITE-ProRule" id="PRU00104"/>
    </source>
</evidence>
<evidence type="ECO:0000259" key="18">
    <source>
        <dbReference type="PROSITE" id="PS50237"/>
    </source>
</evidence>
<dbReference type="EMBL" id="CAJOBA010002588">
    <property type="protein sequence ID" value="CAF3651381.1"/>
    <property type="molecule type" value="Genomic_DNA"/>
</dbReference>
<sequence length="863" mass="100240">MKKFFAMSNNEQRGKIYGADVTERNARLLRVRVFRASDLQRKDLFGSSPGDPYVKISLQTPDNRGQTVDITKDEFLGMCYAELNNNIPVEIPDVPIVAKEYQLLKRSVLQRVRGNVMIGLQYISPNAPRQNAEAEIENNVPPLPPGWEERKDAQQRTYYVDHNTRSTTWFRPNRNPNVPPVPQRPDIGFRRQIDDIDTNRANAPQPSATPDASPMTTRGAAVDDLGPMPPGWQISKSGTDRVFFIDHINKCTTWIDPRTGKPSPVKNWEMRTMPDGRVYYIDHETRTTTWIDPRVAGPAVPYSRDYQSKYQQLKRTLPKPKPYVGNQFEIHVSRKEILETSFRSIMVVKDVEVFKARLWVIFDGERGLDYGGLSREWFLLLSREMFNPYYGLFEYSAIDNYTLQVNSASGLLNEDHIKYFRFIGRIIGMAVYHGKLLEAFFIRPFYKMLLGKSITLMDMETVDREYYQSLKYIVENDPTDLDLYFVVNEEILGDLREQELKPNGQHIQVTEQNKHEYVELVIHYRFVRRVEAQMNALKQGFQDIIPLDTIKIFDEKEVELLISGLGEINLNDWRTHTMYKGGYTPDNPVIQWFWQALSTFNMEERTRLLQFVTGTSRLPMNGFRELWGSSGPQLFTIEKWGDKTKLPRAHTCFNRIDLPPYDNYKDLQQKLIQAMEMSEAFEDIKIVFDDCCYFKLMSLSKAIAFTILPHLGGLIGGYITRSSIKEWYETLDRPNWRPPNWAFPPVWTTLYTFMGISSYLIWRDGIGQERQIALALYGSQLLLNWLWTPIFFGQHKLGLACAEITLLLLNIGGCLITFYPINQVAFGLMLPYFGWVSLATALTYSIWFRNKDKISDRTTRRQD</sequence>
<evidence type="ECO:0000256" key="16">
    <source>
        <dbReference type="SAM" id="Phobius"/>
    </source>
</evidence>
<feature type="transmembrane region" description="Helical" evidence="16">
    <location>
        <begin position="741"/>
        <end position="762"/>
    </location>
</feature>
<dbReference type="GO" id="GO:0006511">
    <property type="term" value="P:ubiquitin-dependent protein catabolic process"/>
    <property type="evidence" value="ECO:0007669"/>
    <property type="project" value="TreeGrafter"/>
</dbReference>
<dbReference type="FunFam" id="3.90.1750.10:FF:000001">
    <property type="entry name" value="E3 ubiquitin-protein ligase NEDD4-like"/>
    <property type="match status" value="1"/>
</dbReference>
<dbReference type="SUPFAM" id="SSF49562">
    <property type="entry name" value="C2 domain (Calcium/lipid-binding domain, CaLB)"/>
    <property type="match status" value="1"/>
</dbReference>
<dbReference type="FunFam" id="3.30.2410.10:FF:000001">
    <property type="entry name" value="E3 ubiquitin-protein ligase NEDD4-like"/>
    <property type="match status" value="1"/>
</dbReference>
<feature type="domain" description="HECT" evidence="18">
    <location>
        <begin position="350"/>
        <end position="684"/>
    </location>
</feature>
<feature type="transmembrane region" description="Helical" evidence="16">
    <location>
        <begin position="774"/>
        <end position="792"/>
    </location>
</feature>
<reference evidence="20" key="1">
    <citation type="submission" date="2021-02" db="EMBL/GenBank/DDBJ databases">
        <authorList>
            <person name="Nowell W R."/>
        </authorList>
    </citation>
    <scope>NUCLEOTIDE SEQUENCE</scope>
</reference>
<evidence type="ECO:0000256" key="15">
    <source>
        <dbReference type="SAM" id="MobiDB-lite"/>
    </source>
</evidence>
<evidence type="ECO:0000256" key="7">
    <source>
        <dbReference type="ARBA" id="ARBA00022490"/>
    </source>
</evidence>
<dbReference type="EMBL" id="CAJOBC010004764">
    <property type="protein sequence ID" value="CAF3839931.1"/>
    <property type="molecule type" value="Genomic_DNA"/>
</dbReference>
<evidence type="ECO:0000256" key="3">
    <source>
        <dbReference type="ARBA" id="ARBA00004496"/>
    </source>
</evidence>
<evidence type="ECO:0000259" key="17">
    <source>
        <dbReference type="PROSITE" id="PS50020"/>
    </source>
</evidence>
<dbReference type="Gene3D" id="2.60.40.150">
    <property type="entry name" value="C2 domain"/>
    <property type="match status" value="1"/>
</dbReference>
<evidence type="ECO:0000256" key="6">
    <source>
        <dbReference type="ARBA" id="ARBA00012485"/>
    </source>
</evidence>
<evidence type="ECO:0000313" key="22">
    <source>
        <dbReference type="EMBL" id="CAF3839931.1"/>
    </source>
</evidence>
<dbReference type="InterPro" id="IPR000569">
    <property type="entry name" value="HECT_dom"/>
</dbReference>
<dbReference type="GO" id="GO:0061630">
    <property type="term" value="F:ubiquitin protein ligase activity"/>
    <property type="evidence" value="ECO:0007669"/>
    <property type="project" value="UniProtKB-EC"/>
</dbReference>
<feature type="region of interest" description="Disordered" evidence="15">
    <location>
        <begin position="198"/>
        <end position="217"/>
    </location>
</feature>
<dbReference type="FunFam" id="1.20.1260.100:FF:000001">
    <property type="entry name" value="translocator protein 2"/>
    <property type="match status" value="1"/>
</dbReference>
<dbReference type="PROSITE" id="PS50237">
    <property type="entry name" value="HECT"/>
    <property type="match status" value="1"/>
</dbReference>
<evidence type="ECO:0000256" key="4">
    <source>
        <dbReference type="ARBA" id="ARBA00004906"/>
    </source>
</evidence>
<evidence type="ECO:0000256" key="1">
    <source>
        <dbReference type="ARBA" id="ARBA00000885"/>
    </source>
</evidence>
<gene>
    <name evidence="20" type="ORF">GPM918_LOCUS17373</name>
    <name evidence="19" type="ORF">OVA965_LOCUS7906</name>
    <name evidence="22" type="ORF">SRO942_LOCUS17374</name>
    <name evidence="21" type="ORF">TMI583_LOCUS7905</name>
</gene>
<keyword evidence="8" id="KW-0808">Transferase</keyword>
<dbReference type="PANTHER" id="PTHR11254:SF440">
    <property type="entry name" value="E3 UBIQUITIN-PROTEIN LIGASE NEDD-4"/>
    <property type="match status" value="1"/>
</dbReference>
<dbReference type="Gene3D" id="1.20.1260.100">
    <property type="entry name" value="TspO/MBR protein"/>
    <property type="match status" value="1"/>
</dbReference>
<keyword evidence="13 16" id="KW-0472">Membrane</keyword>
<dbReference type="Pfam" id="PF00397">
    <property type="entry name" value="WW"/>
    <property type="match status" value="2"/>
</dbReference>
<accession>A0A814M5F5</accession>
<feature type="transmembrane region" description="Helical" evidence="16">
    <location>
        <begin position="825"/>
        <end position="847"/>
    </location>
</feature>
<keyword evidence="23" id="KW-1185">Reference proteome</keyword>
<dbReference type="PANTHER" id="PTHR11254">
    <property type="entry name" value="HECT DOMAIN UBIQUITIN-PROTEIN LIGASE"/>
    <property type="match status" value="1"/>
</dbReference>
<evidence type="ECO:0000256" key="5">
    <source>
        <dbReference type="ARBA" id="ARBA00007524"/>
    </source>
</evidence>
<keyword evidence="12 16" id="KW-1133">Transmembrane helix</keyword>
<dbReference type="InterPro" id="IPR050409">
    <property type="entry name" value="E3_ubiq-protein_ligase"/>
</dbReference>
<organism evidence="20 23">
    <name type="scientific">Didymodactylos carnosus</name>
    <dbReference type="NCBI Taxonomy" id="1234261"/>
    <lineage>
        <taxon>Eukaryota</taxon>
        <taxon>Metazoa</taxon>
        <taxon>Spiralia</taxon>
        <taxon>Gnathifera</taxon>
        <taxon>Rotifera</taxon>
        <taxon>Eurotatoria</taxon>
        <taxon>Bdelloidea</taxon>
        <taxon>Philodinida</taxon>
        <taxon>Philodinidae</taxon>
        <taxon>Didymodactylos</taxon>
    </lineage>
</organism>
<dbReference type="GO" id="GO:0016020">
    <property type="term" value="C:membrane"/>
    <property type="evidence" value="ECO:0007669"/>
    <property type="project" value="UniProtKB-SubCell"/>
</dbReference>
<dbReference type="Proteomes" id="UP000682733">
    <property type="component" value="Unassembled WGS sequence"/>
</dbReference>
<evidence type="ECO:0000256" key="10">
    <source>
        <dbReference type="ARBA" id="ARBA00022737"/>
    </source>
</evidence>
<comment type="pathway">
    <text evidence="4">Protein modification; protein ubiquitination.</text>
</comment>
<keyword evidence="11 14" id="KW-0833">Ubl conjugation pathway</keyword>
<dbReference type="PROSITE" id="PS01159">
    <property type="entry name" value="WW_DOMAIN_1"/>
    <property type="match status" value="3"/>
</dbReference>
<feature type="compositionally biased region" description="Polar residues" evidence="15">
    <location>
        <begin position="199"/>
        <end position="216"/>
    </location>
</feature>
<dbReference type="OrthoDB" id="423283at2759"/>
<feature type="transmembrane region" description="Helical" evidence="16">
    <location>
        <begin position="702"/>
        <end position="720"/>
    </location>
</feature>
<feature type="domain" description="WW" evidence="17">
    <location>
        <begin position="226"/>
        <end position="259"/>
    </location>
</feature>
<name>A0A814M5F5_9BILA</name>
<dbReference type="InterPro" id="IPR035983">
    <property type="entry name" value="Hect_E3_ubiquitin_ligase"/>
</dbReference>
<dbReference type="CDD" id="cd00201">
    <property type="entry name" value="WW"/>
    <property type="match status" value="3"/>
</dbReference>
<feature type="domain" description="WW" evidence="17">
    <location>
        <begin position="268"/>
        <end position="295"/>
    </location>
</feature>
<dbReference type="InterPro" id="IPR004307">
    <property type="entry name" value="TspO_MBR"/>
</dbReference>
<protein>
    <recommendedName>
        <fullName evidence="6">HECT-type E3 ubiquitin transferase</fullName>
        <ecNumber evidence="6">2.3.2.26</ecNumber>
    </recommendedName>
</protein>
<proteinExistence type="inferred from homology"/>
<comment type="caution">
    <text evidence="20">The sequence shown here is derived from an EMBL/GenBank/DDBJ whole genome shotgun (WGS) entry which is preliminary data.</text>
</comment>